<dbReference type="Pfam" id="PF13438">
    <property type="entry name" value="DUF4113"/>
    <property type="match status" value="1"/>
</dbReference>
<evidence type="ECO:0000313" key="3">
    <source>
        <dbReference type="Proteomes" id="UP000011700"/>
    </source>
</evidence>
<reference evidence="2 3" key="1">
    <citation type="journal article" date="2013" name="Genome Announc.">
        <title>Draft Genome of Pseudomonas stutzeri Strain NF13, a Nitrogen Fixer Isolated from the Galapagos Rift Hydrothermal Vent.</title>
        <authorList>
            <person name="Pena A."/>
            <person name="Busquets A."/>
            <person name="Gomila M."/>
            <person name="Mayol J."/>
            <person name="Bosch R."/>
            <person name="Nogales B."/>
            <person name="Garcia-Valdes E."/>
            <person name="Bennasar A."/>
            <person name="Lalucat J."/>
        </authorList>
    </citation>
    <scope>NUCLEOTIDE SEQUENCE [LARGE SCALE GENOMIC DNA]</scope>
    <source>
        <strain evidence="2 3">NF13</strain>
    </source>
</reference>
<evidence type="ECO:0000313" key="2">
    <source>
        <dbReference type="EMBL" id="EME00228.1"/>
    </source>
</evidence>
<dbReference type="RefSeq" id="WP_003300535.1">
    <property type="nucleotide sequence ID" value="NZ_AOBS01000045.1"/>
</dbReference>
<proteinExistence type="predicted"/>
<feature type="domain" description="DUF4113" evidence="1">
    <location>
        <begin position="1"/>
        <end position="20"/>
    </location>
</feature>
<organism evidence="2 3">
    <name type="scientific">Stutzerimonas stutzeri NF13</name>
    <dbReference type="NCBI Taxonomy" id="1212548"/>
    <lineage>
        <taxon>Bacteria</taxon>
        <taxon>Pseudomonadati</taxon>
        <taxon>Pseudomonadota</taxon>
        <taxon>Gammaproteobacteria</taxon>
        <taxon>Pseudomonadales</taxon>
        <taxon>Pseudomonadaceae</taxon>
        <taxon>Stutzerimonas</taxon>
    </lineage>
</organism>
<dbReference type="InterPro" id="IPR025188">
    <property type="entry name" value="DUF4113"/>
</dbReference>
<comment type="caution">
    <text evidence="2">The sequence shown here is derived from an EMBL/GenBank/DDBJ whole genome shotgun (WGS) entry which is preliminary data.</text>
</comment>
<dbReference type="EMBL" id="AOBS01000045">
    <property type="protein sequence ID" value="EME00228.1"/>
    <property type="molecule type" value="Genomic_DNA"/>
</dbReference>
<evidence type="ECO:0000259" key="1">
    <source>
        <dbReference type="Pfam" id="PF13438"/>
    </source>
</evidence>
<protein>
    <recommendedName>
        <fullName evidence="1">DUF4113 domain-containing protein</fullName>
    </recommendedName>
</protein>
<gene>
    <name evidence="2" type="ORF">B381_10373</name>
</gene>
<sequence>MKREMMSQRYTTRWDELMVVR</sequence>
<name>M2VJQ3_STUST</name>
<accession>M2VJQ3</accession>
<dbReference type="Proteomes" id="UP000011700">
    <property type="component" value="Unassembled WGS sequence"/>
</dbReference>
<dbReference type="AlphaFoldDB" id="M2VJQ3"/>